<gene>
    <name evidence="1" type="ORF">COT51_01235</name>
</gene>
<organism evidence="1 2">
    <name type="scientific">candidate division WWE3 bacterium CG08_land_8_20_14_0_20_41_15</name>
    <dbReference type="NCBI Taxonomy" id="1975086"/>
    <lineage>
        <taxon>Bacteria</taxon>
        <taxon>Katanobacteria</taxon>
    </lineage>
</organism>
<evidence type="ECO:0008006" key="3">
    <source>
        <dbReference type="Google" id="ProtNLM"/>
    </source>
</evidence>
<evidence type="ECO:0000313" key="2">
    <source>
        <dbReference type="Proteomes" id="UP000231098"/>
    </source>
</evidence>
<protein>
    <recommendedName>
        <fullName evidence="3">Serine hydrolase FSH domain-containing protein</fullName>
    </recommendedName>
</protein>
<reference evidence="2" key="1">
    <citation type="submission" date="2017-09" db="EMBL/GenBank/DDBJ databases">
        <title>Depth-based differentiation of microbial function through sediment-hosted aquifers and enrichment of novel symbionts in the deep terrestrial subsurface.</title>
        <authorList>
            <person name="Probst A.J."/>
            <person name="Ladd B."/>
            <person name="Jarett J.K."/>
            <person name="Geller-Mcgrath D.E."/>
            <person name="Sieber C.M.K."/>
            <person name="Emerson J.B."/>
            <person name="Anantharaman K."/>
            <person name="Thomas B.C."/>
            <person name="Malmstrom R."/>
            <person name="Stieglmeier M."/>
            <person name="Klingl A."/>
            <person name="Woyke T."/>
            <person name="Ryan C.M."/>
            <person name="Banfield J.F."/>
        </authorList>
    </citation>
    <scope>NUCLEOTIDE SEQUENCE [LARGE SCALE GENOMIC DNA]</scope>
</reference>
<sequence length="133" mass="15228">MVKTPDENTYFVGHSLGCITILRYLEALKEDQKVGGAVLVAGFAHDLEYDGYKGELSSFFRTLVDWERIKKHCHKFVAIHSDDDPWVQVKHNKIFKEKLKAVSKIMHQMKHFSGDDGINELPIALESVLKISR</sequence>
<proteinExistence type="predicted"/>
<dbReference type="PANTHER" id="PTHR15394:SF3">
    <property type="entry name" value="SERINE HYDROLASE RBBP9"/>
    <property type="match status" value="1"/>
</dbReference>
<evidence type="ECO:0000313" key="1">
    <source>
        <dbReference type="EMBL" id="PIS21725.1"/>
    </source>
</evidence>
<dbReference type="AlphaFoldDB" id="A0A2H0XA58"/>
<dbReference type="Proteomes" id="UP000231098">
    <property type="component" value="Unassembled WGS sequence"/>
</dbReference>
<dbReference type="InterPro" id="IPR010662">
    <property type="entry name" value="RBBP9/YdeN"/>
</dbReference>
<accession>A0A2H0XA58</accession>
<comment type="caution">
    <text evidence="1">The sequence shown here is derived from an EMBL/GenBank/DDBJ whole genome shotgun (WGS) entry which is preliminary data.</text>
</comment>
<name>A0A2H0XA58_UNCKA</name>
<dbReference type="EMBL" id="PEYV01000023">
    <property type="protein sequence ID" value="PIS21725.1"/>
    <property type="molecule type" value="Genomic_DNA"/>
</dbReference>
<dbReference type="GO" id="GO:0016787">
    <property type="term" value="F:hydrolase activity"/>
    <property type="evidence" value="ECO:0007669"/>
    <property type="project" value="InterPro"/>
</dbReference>
<dbReference type="PANTHER" id="PTHR15394">
    <property type="entry name" value="SERINE HYDROLASE RBBP9"/>
    <property type="match status" value="1"/>
</dbReference>
<dbReference type="Gene3D" id="3.40.50.1820">
    <property type="entry name" value="alpha/beta hydrolase"/>
    <property type="match status" value="1"/>
</dbReference>
<dbReference type="Pfam" id="PF06821">
    <property type="entry name" value="Ser_hydrolase"/>
    <property type="match status" value="1"/>
</dbReference>
<dbReference type="SUPFAM" id="SSF53474">
    <property type="entry name" value="alpha/beta-Hydrolases"/>
    <property type="match status" value="1"/>
</dbReference>
<dbReference type="InterPro" id="IPR029058">
    <property type="entry name" value="AB_hydrolase_fold"/>
</dbReference>